<evidence type="ECO:0000313" key="3">
    <source>
        <dbReference type="Proteomes" id="UP000606889"/>
    </source>
</evidence>
<feature type="domain" description="Uroporphyrinogen decarboxylase (URO-D)" evidence="1">
    <location>
        <begin position="3"/>
        <end position="342"/>
    </location>
</feature>
<dbReference type="PANTHER" id="PTHR47099">
    <property type="entry name" value="METHYLCOBAMIDE:COM METHYLTRANSFERASE MTBA"/>
    <property type="match status" value="1"/>
</dbReference>
<dbReference type="Gene3D" id="3.20.20.210">
    <property type="match status" value="1"/>
</dbReference>
<sequence>MKPIERVAMALNHQEPDRVPVYPILSGVTRKLVDASYEQWSTDAGVCANALIKAADEFELDCIVTLIDLSVECDAWEQKLIFHENDAAHPDYSQSVIGSIEEYVKIKKVDYRTSERMMMHIDVCKKLVEARGSELPIVAFVFGPLGILSMLRNQQNMYMDLYDDPDAVKNAAREINETLKDYVNAIIDTGVNAVMFDTLFASGTIMSKDMWMEMEGPLVKELADLVHERGRLVMIHNCGQRIYFDAQIEMMHPQAISFLWPPDDCADFAECKEKYGKEVTLIGCVPPPMVVTATDEQWEETCKEQIDVFAKGGGFMLATGCEYPSNASFDRAKSMVEIAKTYGKY</sequence>
<gene>
    <name evidence="2" type="ORF">H8S18_13145</name>
</gene>
<organism evidence="2 3">
    <name type="scientific">Christensenella tenuis</name>
    <dbReference type="NCBI Taxonomy" id="2763033"/>
    <lineage>
        <taxon>Bacteria</taxon>
        <taxon>Bacillati</taxon>
        <taxon>Bacillota</taxon>
        <taxon>Clostridia</taxon>
        <taxon>Christensenellales</taxon>
        <taxon>Christensenellaceae</taxon>
        <taxon>Christensenella</taxon>
    </lineage>
</organism>
<dbReference type="Pfam" id="PF01208">
    <property type="entry name" value="URO-D"/>
    <property type="match status" value="1"/>
</dbReference>
<name>A0ABR7EHM9_9FIRM</name>
<dbReference type="Proteomes" id="UP000606889">
    <property type="component" value="Unassembled WGS sequence"/>
</dbReference>
<keyword evidence="3" id="KW-1185">Reference proteome</keyword>
<dbReference type="RefSeq" id="WP_186858726.1">
    <property type="nucleotide sequence ID" value="NZ_JACOON010000007.1"/>
</dbReference>
<evidence type="ECO:0000259" key="1">
    <source>
        <dbReference type="Pfam" id="PF01208"/>
    </source>
</evidence>
<dbReference type="SUPFAM" id="SSF51726">
    <property type="entry name" value="UROD/MetE-like"/>
    <property type="match status" value="1"/>
</dbReference>
<dbReference type="InterPro" id="IPR000257">
    <property type="entry name" value="Uroporphyrinogen_deCOase"/>
</dbReference>
<proteinExistence type="predicted"/>
<dbReference type="CDD" id="cd03465">
    <property type="entry name" value="URO-D_like"/>
    <property type="match status" value="1"/>
</dbReference>
<dbReference type="PANTHER" id="PTHR47099:SF1">
    <property type="entry name" value="METHYLCOBAMIDE:COM METHYLTRANSFERASE MTBA"/>
    <property type="match status" value="1"/>
</dbReference>
<accession>A0ABR7EHM9</accession>
<protein>
    <submittedName>
        <fullName evidence="2">Uroporphyrinogen decarboxylase family protein</fullName>
    </submittedName>
</protein>
<dbReference type="EMBL" id="JACOON010000007">
    <property type="protein sequence ID" value="MBC5649287.1"/>
    <property type="molecule type" value="Genomic_DNA"/>
</dbReference>
<evidence type="ECO:0000313" key="2">
    <source>
        <dbReference type="EMBL" id="MBC5649287.1"/>
    </source>
</evidence>
<dbReference type="InterPro" id="IPR038071">
    <property type="entry name" value="UROD/MetE-like_sf"/>
</dbReference>
<reference evidence="2 3" key="1">
    <citation type="submission" date="2020-08" db="EMBL/GenBank/DDBJ databases">
        <title>Genome public.</title>
        <authorList>
            <person name="Liu C."/>
            <person name="Sun Q."/>
        </authorList>
    </citation>
    <scope>NUCLEOTIDE SEQUENCE [LARGE SCALE GENOMIC DNA]</scope>
    <source>
        <strain evidence="2 3">NSJ-35</strain>
    </source>
</reference>
<comment type="caution">
    <text evidence="2">The sequence shown here is derived from an EMBL/GenBank/DDBJ whole genome shotgun (WGS) entry which is preliminary data.</text>
</comment>
<dbReference type="InterPro" id="IPR052024">
    <property type="entry name" value="Methanogen_methyltrans"/>
</dbReference>